<keyword evidence="1" id="KW-0813">Transport</keyword>
<evidence type="ECO:0000256" key="1">
    <source>
        <dbReference type="ARBA" id="ARBA00022448"/>
    </source>
</evidence>
<dbReference type="PANTHER" id="PTHR10219:SF25">
    <property type="entry name" value="PLECKSTRIN HOMOLOGY DOMAIN-CONTAINING FAMILY A MEMBER 8"/>
    <property type="match status" value="1"/>
</dbReference>
<organism evidence="3 4">
    <name type="scientific">Pyrocoelia pectoralis</name>
    <dbReference type="NCBI Taxonomy" id="417401"/>
    <lineage>
        <taxon>Eukaryota</taxon>
        <taxon>Metazoa</taxon>
        <taxon>Ecdysozoa</taxon>
        <taxon>Arthropoda</taxon>
        <taxon>Hexapoda</taxon>
        <taxon>Insecta</taxon>
        <taxon>Pterygota</taxon>
        <taxon>Neoptera</taxon>
        <taxon>Endopterygota</taxon>
        <taxon>Coleoptera</taxon>
        <taxon>Polyphaga</taxon>
        <taxon>Elateriformia</taxon>
        <taxon>Elateroidea</taxon>
        <taxon>Lampyridae</taxon>
        <taxon>Lampyrinae</taxon>
        <taxon>Pyrocoelia</taxon>
    </lineage>
</organism>
<dbReference type="Pfam" id="PF08718">
    <property type="entry name" value="GLTP"/>
    <property type="match status" value="1"/>
</dbReference>
<evidence type="ECO:0000313" key="3">
    <source>
        <dbReference type="EMBL" id="KAK5644571.1"/>
    </source>
</evidence>
<dbReference type="GO" id="GO:0005829">
    <property type="term" value="C:cytosol"/>
    <property type="evidence" value="ECO:0007669"/>
    <property type="project" value="TreeGrafter"/>
</dbReference>
<dbReference type="SUPFAM" id="SSF110004">
    <property type="entry name" value="Glycolipid transfer protein, GLTP"/>
    <property type="match status" value="1"/>
</dbReference>
<proteinExistence type="predicted"/>
<dbReference type="GO" id="GO:0016020">
    <property type="term" value="C:membrane"/>
    <property type="evidence" value="ECO:0007669"/>
    <property type="project" value="TreeGrafter"/>
</dbReference>
<dbReference type="AlphaFoldDB" id="A0AAN7ZNY0"/>
<protein>
    <recommendedName>
        <fullName evidence="2">Glycolipid transfer protein domain-containing protein</fullName>
    </recommendedName>
</protein>
<feature type="domain" description="Glycolipid transfer protein" evidence="2">
    <location>
        <begin position="20"/>
        <end position="159"/>
    </location>
</feature>
<dbReference type="InterPro" id="IPR036497">
    <property type="entry name" value="GLTP_sf"/>
</dbReference>
<dbReference type="Gene3D" id="1.10.3520.10">
    <property type="entry name" value="Glycolipid transfer protein"/>
    <property type="match status" value="1"/>
</dbReference>
<name>A0AAN7ZNY0_9COLE</name>
<dbReference type="Proteomes" id="UP001329430">
    <property type="component" value="Chromosome 4"/>
</dbReference>
<dbReference type="InterPro" id="IPR014830">
    <property type="entry name" value="Glycolipid_transfer_prot_dom"/>
</dbReference>
<reference evidence="3 4" key="1">
    <citation type="journal article" date="2024" name="Insects">
        <title>An Improved Chromosome-Level Genome Assembly of the Firefly Pyrocoelia pectoralis.</title>
        <authorList>
            <person name="Fu X."/>
            <person name="Meyer-Rochow V.B."/>
            <person name="Ballantyne L."/>
            <person name="Zhu X."/>
        </authorList>
    </citation>
    <scope>NUCLEOTIDE SEQUENCE [LARGE SCALE GENOMIC DNA]</scope>
    <source>
        <strain evidence="3">XCY_ONT2</strain>
    </source>
</reference>
<sequence>METYLTLHPIAFPTPLNSKIKTKEFLSACSNFVKFLDLFGKTFTPAIYDMSGNITKITKTYEENCDKNLYLEDMLLAERGEGKQIATDALMWLRRYLQFFLEYFEGICNDEMLQECTSVIAKVAYSNTLKPYHGWFVTLLFNIMILLFPKRNQLINQLGFSNEHVQEFVLHDMNEFTLNLRCCVNYLLHIYLVNGIEVVFQKRKFKQT</sequence>
<evidence type="ECO:0000313" key="4">
    <source>
        <dbReference type="Proteomes" id="UP001329430"/>
    </source>
</evidence>
<comment type="caution">
    <text evidence="3">The sequence shown here is derived from an EMBL/GenBank/DDBJ whole genome shotgun (WGS) entry which is preliminary data.</text>
</comment>
<keyword evidence="4" id="KW-1185">Reference proteome</keyword>
<dbReference type="GO" id="GO:1902388">
    <property type="term" value="F:ceramide 1-phosphate transfer activity"/>
    <property type="evidence" value="ECO:0007669"/>
    <property type="project" value="TreeGrafter"/>
</dbReference>
<accession>A0AAN7ZNY0</accession>
<dbReference type="EMBL" id="JAVRBK010000004">
    <property type="protein sequence ID" value="KAK5644571.1"/>
    <property type="molecule type" value="Genomic_DNA"/>
</dbReference>
<gene>
    <name evidence="3" type="ORF">RI129_005871</name>
</gene>
<evidence type="ECO:0000259" key="2">
    <source>
        <dbReference type="Pfam" id="PF08718"/>
    </source>
</evidence>
<dbReference type="PANTHER" id="PTHR10219">
    <property type="entry name" value="GLYCOLIPID TRANSFER PROTEIN-RELATED"/>
    <property type="match status" value="1"/>
</dbReference>
<dbReference type="GO" id="GO:1902387">
    <property type="term" value="F:ceramide 1-phosphate binding"/>
    <property type="evidence" value="ECO:0007669"/>
    <property type="project" value="TreeGrafter"/>
</dbReference>